<reference evidence="1 2" key="1">
    <citation type="journal article" date="2023" name="Int. J. Syst. Evol. Microbiol.">
        <title>Winogradskyella bathintestinalis sp. nov., isolated from the intestine of the deep-sea loosejaw dragonfish, Malacosteus niger.</title>
        <authorList>
            <person name="Uniacke-Lowe S."/>
            <person name="Johnson C.N."/>
            <person name="Stanton C."/>
            <person name="Hill C."/>
            <person name="Ross P."/>
        </authorList>
    </citation>
    <scope>NUCLEOTIDE SEQUENCE [LARGE SCALE GENOMIC DNA]</scope>
    <source>
        <strain evidence="1 2">APC 3343</strain>
    </source>
</reference>
<evidence type="ECO:0000313" key="2">
    <source>
        <dbReference type="Proteomes" id="UP001231197"/>
    </source>
</evidence>
<dbReference type="Gene3D" id="2.40.128.410">
    <property type="match status" value="1"/>
</dbReference>
<sequence>MIKSLKHKKSRLLFSVVILSLLLWQCKSRNISKDESYNSDIKVLESLKQNESYYIDVEVAYPFLTTATQQVANAIMTRSGNSASRIDVRGDGHYISIKTDSVKSDLSFFGESRLNSGHYGNSTGGIKFDGPPSNYEKSIHKQKRKLVIRFEIGAEANENYNVILEIFPNNNITANITSNFRTVMKYSGTLKSQ</sequence>
<dbReference type="InterPro" id="IPR025347">
    <property type="entry name" value="DUF4251"/>
</dbReference>
<name>A0ABT7ZXG0_9FLAO</name>
<gene>
    <name evidence="1" type="ORF">QMA06_13310</name>
</gene>
<protein>
    <submittedName>
        <fullName evidence="1">DUF4251 domain-containing protein</fullName>
    </submittedName>
</protein>
<evidence type="ECO:0000313" key="1">
    <source>
        <dbReference type="EMBL" id="MDN3493697.1"/>
    </source>
</evidence>
<dbReference type="Proteomes" id="UP001231197">
    <property type="component" value="Unassembled WGS sequence"/>
</dbReference>
<proteinExistence type="predicted"/>
<organism evidence="1 2">
    <name type="scientific">Winogradskyella bathintestinalis</name>
    <dbReference type="NCBI Taxonomy" id="3035208"/>
    <lineage>
        <taxon>Bacteria</taxon>
        <taxon>Pseudomonadati</taxon>
        <taxon>Bacteroidota</taxon>
        <taxon>Flavobacteriia</taxon>
        <taxon>Flavobacteriales</taxon>
        <taxon>Flavobacteriaceae</taxon>
        <taxon>Winogradskyella</taxon>
    </lineage>
</organism>
<keyword evidence="2" id="KW-1185">Reference proteome</keyword>
<comment type="caution">
    <text evidence="1">The sequence shown here is derived from an EMBL/GenBank/DDBJ whole genome shotgun (WGS) entry which is preliminary data.</text>
</comment>
<dbReference type="Pfam" id="PF14059">
    <property type="entry name" value="DUF4251"/>
    <property type="match status" value="1"/>
</dbReference>
<dbReference type="RefSeq" id="WP_290207369.1">
    <property type="nucleotide sequence ID" value="NZ_JASDDK010000005.1"/>
</dbReference>
<dbReference type="EMBL" id="JASDDK010000005">
    <property type="protein sequence ID" value="MDN3493697.1"/>
    <property type="molecule type" value="Genomic_DNA"/>
</dbReference>
<accession>A0ABT7ZXG0</accession>